<evidence type="ECO:0000313" key="3">
    <source>
        <dbReference type="Proteomes" id="UP000573327"/>
    </source>
</evidence>
<evidence type="ECO:0000256" key="1">
    <source>
        <dbReference type="SAM" id="MobiDB-lite"/>
    </source>
</evidence>
<gene>
    <name evidence="2" type="ORF">F4556_006211</name>
</gene>
<dbReference type="EMBL" id="JACHJR010000001">
    <property type="protein sequence ID" value="MBB4950676.1"/>
    <property type="molecule type" value="Genomic_DNA"/>
</dbReference>
<sequence>MSDFAFLASTLASLYAETDDGSGAPQRVSGHEADRLATLPRHEHRQPRPRLRPRLTVRLTVRRPADA</sequence>
<dbReference type="RefSeq" id="WP_184922049.1">
    <property type="nucleotide sequence ID" value="NZ_JACHJR010000001.1"/>
</dbReference>
<feature type="region of interest" description="Disordered" evidence="1">
    <location>
        <begin position="18"/>
        <end position="51"/>
    </location>
</feature>
<dbReference type="Proteomes" id="UP000573327">
    <property type="component" value="Unassembled WGS sequence"/>
</dbReference>
<accession>A0A7W7SHP1</accession>
<organism evidence="2 3">
    <name type="scientific">Kitasatospora gansuensis</name>
    <dbReference type="NCBI Taxonomy" id="258050"/>
    <lineage>
        <taxon>Bacteria</taxon>
        <taxon>Bacillati</taxon>
        <taxon>Actinomycetota</taxon>
        <taxon>Actinomycetes</taxon>
        <taxon>Kitasatosporales</taxon>
        <taxon>Streptomycetaceae</taxon>
        <taxon>Kitasatospora</taxon>
    </lineage>
</organism>
<reference evidence="2 3" key="1">
    <citation type="submission" date="2020-08" db="EMBL/GenBank/DDBJ databases">
        <title>Sequencing the genomes of 1000 actinobacteria strains.</title>
        <authorList>
            <person name="Klenk H.-P."/>
        </authorList>
    </citation>
    <scope>NUCLEOTIDE SEQUENCE [LARGE SCALE GENOMIC DNA]</scope>
    <source>
        <strain evidence="2 3">DSM 44786</strain>
    </source>
</reference>
<comment type="caution">
    <text evidence="2">The sequence shown here is derived from an EMBL/GenBank/DDBJ whole genome shotgun (WGS) entry which is preliminary data.</text>
</comment>
<proteinExistence type="predicted"/>
<name>A0A7W7SHP1_9ACTN</name>
<dbReference type="AlphaFoldDB" id="A0A7W7SHP1"/>
<protein>
    <submittedName>
        <fullName evidence="2">Uncharacterized protein</fullName>
    </submittedName>
</protein>
<evidence type="ECO:0000313" key="2">
    <source>
        <dbReference type="EMBL" id="MBB4950676.1"/>
    </source>
</evidence>
<keyword evidence="3" id="KW-1185">Reference proteome</keyword>
<feature type="compositionally biased region" description="Basic residues" evidence="1">
    <location>
        <begin position="42"/>
        <end position="51"/>
    </location>
</feature>